<accession>A0A1I4ES28</accession>
<sequence length="95" mass="10590">MTIKITYGTVVAAAEDVRNAAKELTNQLNDLEDKVMKVVNTWDGEAKQAFRAKHAGWSRDVSGLNTTLNAIADNLVESTNGYQRTDRKAAQRFEF</sequence>
<keyword evidence="2" id="KW-0175">Coiled coil</keyword>
<dbReference type="NCBIfam" id="TIGR03930">
    <property type="entry name" value="WXG100_ESAT6"/>
    <property type="match status" value="1"/>
</dbReference>
<dbReference type="AlphaFoldDB" id="A0A1I4ES28"/>
<evidence type="ECO:0000313" key="4">
    <source>
        <dbReference type="Proteomes" id="UP000198928"/>
    </source>
</evidence>
<dbReference type="Gene3D" id="1.10.287.1060">
    <property type="entry name" value="ESAT-6-like"/>
    <property type="match status" value="1"/>
</dbReference>
<proteinExistence type="inferred from homology"/>
<dbReference type="Pfam" id="PF06013">
    <property type="entry name" value="WXG100"/>
    <property type="match status" value="1"/>
</dbReference>
<dbReference type="InterPro" id="IPR036689">
    <property type="entry name" value="ESAT-6-like_sf"/>
</dbReference>
<evidence type="ECO:0000256" key="1">
    <source>
        <dbReference type="RuleBase" id="RU362001"/>
    </source>
</evidence>
<evidence type="ECO:0000313" key="3">
    <source>
        <dbReference type="EMBL" id="SFL07337.1"/>
    </source>
</evidence>
<dbReference type="InterPro" id="IPR010310">
    <property type="entry name" value="T7SS_ESAT-6-like"/>
</dbReference>
<gene>
    <name evidence="3" type="ORF">SAMN05192584_112147</name>
</gene>
<name>A0A1I4ES28_9ACTN</name>
<protein>
    <recommendedName>
        <fullName evidence="1">ESAT-6-like protein</fullName>
    </recommendedName>
</protein>
<feature type="coiled-coil region" evidence="2">
    <location>
        <begin position="14"/>
        <end position="41"/>
    </location>
</feature>
<dbReference type="RefSeq" id="WP_093850737.1">
    <property type="nucleotide sequence ID" value="NZ_FOSG01000012.1"/>
</dbReference>
<reference evidence="4" key="1">
    <citation type="submission" date="2016-10" db="EMBL/GenBank/DDBJ databases">
        <authorList>
            <person name="Varghese N."/>
            <person name="Submissions S."/>
        </authorList>
    </citation>
    <scope>NUCLEOTIDE SEQUENCE [LARGE SCALE GENOMIC DNA]</scope>
    <source>
        <strain evidence="4">PL19</strain>
    </source>
</reference>
<comment type="similarity">
    <text evidence="1">Belongs to the WXG100 family.</text>
</comment>
<organism evidence="3 4">
    <name type="scientific">Streptomyces pini</name>
    <dbReference type="NCBI Taxonomy" id="1520580"/>
    <lineage>
        <taxon>Bacteria</taxon>
        <taxon>Bacillati</taxon>
        <taxon>Actinomycetota</taxon>
        <taxon>Actinomycetes</taxon>
        <taxon>Kitasatosporales</taxon>
        <taxon>Streptomycetaceae</taxon>
        <taxon>Streptomyces</taxon>
    </lineage>
</organism>
<dbReference type="SUPFAM" id="SSF140453">
    <property type="entry name" value="EsxAB dimer-like"/>
    <property type="match status" value="1"/>
</dbReference>
<evidence type="ECO:0000256" key="2">
    <source>
        <dbReference type="SAM" id="Coils"/>
    </source>
</evidence>
<keyword evidence="4" id="KW-1185">Reference proteome</keyword>
<dbReference type="OrthoDB" id="3192437at2"/>
<dbReference type="Proteomes" id="UP000198928">
    <property type="component" value="Unassembled WGS sequence"/>
</dbReference>
<dbReference type="EMBL" id="FOSG01000012">
    <property type="protein sequence ID" value="SFL07337.1"/>
    <property type="molecule type" value="Genomic_DNA"/>
</dbReference>